<evidence type="ECO:0000313" key="2">
    <source>
        <dbReference type="EMBL" id="RUS35075.1"/>
    </source>
</evidence>
<dbReference type="Proteomes" id="UP000274822">
    <property type="component" value="Unassembled WGS sequence"/>
</dbReference>
<dbReference type="EMBL" id="RBNJ01000228">
    <property type="protein sequence ID" value="RUS35075.1"/>
    <property type="molecule type" value="Genomic_DNA"/>
</dbReference>
<feature type="region of interest" description="Disordered" evidence="1">
    <location>
        <begin position="21"/>
        <end position="69"/>
    </location>
</feature>
<proteinExistence type="predicted"/>
<feature type="region of interest" description="Disordered" evidence="1">
    <location>
        <begin position="94"/>
        <end position="114"/>
    </location>
</feature>
<accession>A0A433QZB3</accession>
<name>A0A433QZB3_9FUNG</name>
<reference evidence="2 3" key="1">
    <citation type="journal article" date="2018" name="New Phytol.">
        <title>Phylogenomics of Endogonaceae and evolution of mycorrhizas within Mucoromycota.</title>
        <authorList>
            <person name="Chang Y."/>
            <person name="Desiro A."/>
            <person name="Na H."/>
            <person name="Sandor L."/>
            <person name="Lipzen A."/>
            <person name="Clum A."/>
            <person name="Barry K."/>
            <person name="Grigoriev I.V."/>
            <person name="Martin F.M."/>
            <person name="Stajich J.E."/>
            <person name="Smith M.E."/>
            <person name="Bonito G."/>
            <person name="Spatafora J.W."/>
        </authorList>
    </citation>
    <scope>NUCLEOTIDE SEQUENCE [LARGE SCALE GENOMIC DNA]</scope>
    <source>
        <strain evidence="2 3">AD002</strain>
    </source>
</reference>
<evidence type="ECO:0000313" key="3">
    <source>
        <dbReference type="Proteomes" id="UP000274822"/>
    </source>
</evidence>
<dbReference type="AlphaFoldDB" id="A0A433QZB3"/>
<keyword evidence="3" id="KW-1185">Reference proteome</keyword>
<comment type="caution">
    <text evidence="2">The sequence shown here is derived from an EMBL/GenBank/DDBJ whole genome shotgun (WGS) entry which is preliminary data.</text>
</comment>
<evidence type="ECO:0000256" key="1">
    <source>
        <dbReference type="SAM" id="MobiDB-lite"/>
    </source>
</evidence>
<sequence>MSTLGGLSSPYPGYEVLAAARNAEEDDSEASEDVDEKTTAKYQRSGMAPAEDELSPSMSNTEKYLGHSETKQYRFNKRSLDDYHQTNMSISTKKLRDEEIDETEVLDSGDGSMSPCEAVVKEKKERELRQEIMTSGLPAKPARTNLDAFAKVFRDMLDNQKWRLSTGKVIEDALFEFGMRCNEEQ</sequence>
<gene>
    <name evidence="2" type="ORF">BC938DRAFT_476172</name>
</gene>
<feature type="compositionally biased region" description="Acidic residues" evidence="1">
    <location>
        <begin position="98"/>
        <end position="107"/>
    </location>
</feature>
<protein>
    <submittedName>
        <fullName evidence="2">Uncharacterized protein</fullName>
    </submittedName>
</protein>
<feature type="compositionally biased region" description="Acidic residues" evidence="1">
    <location>
        <begin position="24"/>
        <end position="35"/>
    </location>
</feature>
<organism evidence="2 3">
    <name type="scientific">Jimgerdemannia flammicorona</name>
    <dbReference type="NCBI Taxonomy" id="994334"/>
    <lineage>
        <taxon>Eukaryota</taxon>
        <taxon>Fungi</taxon>
        <taxon>Fungi incertae sedis</taxon>
        <taxon>Mucoromycota</taxon>
        <taxon>Mucoromycotina</taxon>
        <taxon>Endogonomycetes</taxon>
        <taxon>Endogonales</taxon>
        <taxon>Endogonaceae</taxon>
        <taxon>Jimgerdemannia</taxon>
    </lineage>
</organism>